<gene>
    <name evidence="2" type="ORF">BA20089_00055</name>
    <name evidence="3" type="ORF">BA20089_08655</name>
</gene>
<evidence type="ECO:0000313" key="2">
    <source>
        <dbReference type="EMBL" id="ATO40756.1"/>
    </source>
</evidence>
<dbReference type="InterPro" id="IPR013094">
    <property type="entry name" value="AB_hydrolase_3"/>
</dbReference>
<protein>
    <recommendedName>
        <fullName evidence="1">Alpha/beta hydrolase fold-3 domain-containing protein</fullName>
    </recommendedName>
</protein>
<evidence type="ECO:0000313" key="3">
    <source>
        <dbReference type="EMBL" id="ATO42162.1"/>
    </source>
</evidence>
<dbReference type="EMBL" id="CP017696">
    <property type="protein sequence ID" value="ATO40756.1"/>
    <property type="molecule type" value="Genomic_DNA"/>
</dbReference>
<feature type="domain" description="Alpha/beta hydrolase fold-3" evidence="1">
    <location>
        <begin position="28"/>
        <end position="87"/>
    </location>
</feature>
<evidence type="ECO:0000259" key="1">
    <source>
        <dbReference type="Pfam" id="PF07859"/>
    </source>
</evidence>
<dbReference type="Gene3D" id="3.40.50.1820">
    <property type="entry name" value="alpha/beta hydrolase"/>
    <property type="match status" value="1"/>
</dbReference>
<organism evidence="3 4">
    <name type="scientific">Bifidobacterium asteroides DSM 20089</name>
    <dbReference type="NCBI Taxonomy" id="1437594"/>
    <lineage>
        <taxon>Bacteria</taxon>
        <taxon>Bacillati</taxon>
        <taxon>Actinomycetota</taxon>
        <taxon>Actinomycetes</taxon>
        <taxon>Bifidobacteriales</taxon>
        <taxon>Bifidobacteriaceae</taxon>
        <taxon>Bifidobacterium</taxon>
    </lineage>
</organism>
<name>A0AAD0ABA4_9BIFI</name>
<dbReference type="EMBL" id="CP017696">
    <property type="protein sequence ID" value="ATO42162.1"/>
    <property type="molecule type" value="Genomic_DNA"/>
</dbReference>
<evidence type="ECO:0000313" key="4">
    <source>
        <dbReference type="Proteomes" id="UP000224056"/>
    </source>
</evidence>
<dbReference type="Proteomes" id="UP000224056">
    <property type="component" value="Chromosome"/>
</dbReference>
<accession>A0AAD0ABA4</accession>
<reference evidence="3 4" key="1">
    <citation type="submission" date="2016-10" db="EMBL/GenBank/DDBJ databases">
        <title>The whole genome sequencing and assembly of B. asteroides DSM 20089 strain.</title>
        <authorList>
            <person name="Lee Y.-J."/>
            <person name="Park M.-K."/>
            <person name="Yi H."/>
            <person name="Bahn Y.-S."/>
            <person name="Kim J.F."/>
            <person name="Lee D.-W."/>
        </authorList>
    </citation>
    <scope>NUCLEOTIDE SEQUENCE [LARGE SCALE GENOMIC DNA]</scope>
    <source>
        <strain evidence="3 4">DSM 20089</strain>
    </source>
</reference>
<dbReference type="GO" id="GO:0016787">
    <property type="term" value="F:hydrolase activity"/>
    <property type="evidence" value="ECO:0007669"/>
    <property type="project" value="InterPro"/>
</dbReference>
<sequence>MSILPQPLRFDDKVFRDTQLTYVGNVDTKPRYSAAGESQPIGFPPTALICAEFDDLAQSTIQFSAQLQRAGVEVRTRMALGTLHGFLNWYPVKELPQTLETIDFFVRFVRELERRGTAHTRE</sequence>
<dbReference type="Pfam" id="PF07859">
    <property type="entry name" value="Abhydrolase_3"/>
    <property type="match status" value="1"/>
</dbReference>
<dbReference type="SUPFAM" id="SSF53474">
    <property type="entry name" value="alpha/beta-Hydrolases"/>
    <property type="match status" value="1"/>
</dbReference>
<dbReference type="AlphaFoldDB" id="A0AAD0ABA4"/>
<dbReference type="InterPro" id="IPR029058">
    <property type="entry name" value="AB_hydrolase_fold"/>
</dbReference>
<proteinExistence type="predicted"/>